<dbReference type="Pfam" id="PF00155">
    <property type="entry name" value="Aminotran_1_2"/>
    <property type="match status" value="1"/>
</dbReference>
<evidence type="ECO:0000256" key="5">
    <source>
        <dbReference type="ARBA" id="ARBA00023163"/>
    </source>
</evidence>
<dbReference type="GO" id="GO:0008483">
    <property type="term" value="F:transaminase activity"/>
    <property type="evidence" value="ECO:0007669"/>
    <property type="project" value="UniProtKB-KW"/>
</dbReference>
<evidence type="ECO:0000256" key="4">
    <source>
        <dbReference type="ARBA" id="ARBA00023125"/>
    </source>
</evidence>
<dbReference type="RefSeq" id="WP_111502225.1">
    <property type="nucleotide sequence ID" value="NZ_QKYN01000072.1"/>
</dbReference>
<feature type="region of interest" description="Disordered" evidence="6">
    <location>
        <begin position="95"/>
        <end position="117"/>
    </location>
</feature>
<dbReference type="PROSITE" id="PS50949">
    <property type="entry name" value="HTH_GNTR"/>
    <property type="match status" value="1"/>
</dbReference>
<dbReference type="Gene3D" id="1.10.10.10">
    <property type="entry name" value="Winged helix-like DNA-binding domain superfamily/Winged helix DNA-binding domain"/>
    <property type="match status" value="1"/>
</dbReference>
<name>A0A2X0IGA8_9ACTN</name>
<protein>
    <submittedName>
        <fullName evidence="8">PLP-dependent aminotransferase family protein</fullName>
    </submittedName>
</protein>
<evidence type="ECO:0000313" key="9">
    <source>
        <dbReference type="Proteomes" id="UP000248889"/>
    </source>
</evidence>
<dbReference type="InterPro" id="IPR036390">
    <property type="entry name" value="WH_DNA-bd_sf"/>
</dbReference>
<dbReference type="CDD" id="cd07377">
    <property type="entry name" value="WHTH_GntR"/>
    <property type="match status" value="1"/>
</dbReference>
<dbReference type="OrthoDB" id="594134at2"/>
<evidence type="ECO:0000256" key="2">
    <source>
        <dbReference type="ARBA" id="ARBA00022898"/>
    </source>
</evidence>
<gene>
    <name evidence="8" type="ORF">DN069_18695</name>
</gene>
<evidence type="ECO:0000256" key="1">
    <source>
        <dbReference type="ARBA" id="ARBA00005384"/>
    </source>
</evidence>
<dbReference type="GO" id="GO:0003677">
    <property type="term" value="F:DNA binding"/>
    <property type="evidence" value="ECO:0007669"/>
    <property type="project" value="UniProtKB-KW"/>
</dbReference>
<dbReference type="Pfam" id="PF00392">
    <property type="entry name" value="GntR"/>
    <property type="match status" value="1"/>
</dbReference>
<keyword evidence="8" id="KW-0032">Aminotransferase</keyword>
<dbReference type="SUPFAM" id="SSF46785">
    <property type="entry name" value="Winged helix' DNA-binding domain"/>
    <property type="match status" value="1"/>
</dbReference>
<dbReference type="EMBL" id="QKYN01000072">
    <property type="protein sequence ID" value="RAG84074.1"/>
    <property type="molecule type" value="Genomic_DNA"/>
</dbReference>
<keyword evidence="3" id="KW-0805">Transcription regulation</keyword>
<dbReference type="SMART" id="SM00345">
    <property type="entry name" value="HTH_GNTR"/>
    <property type="match status" value="1"/>
</dbReference>
<evidence type="ECO:0000313" key="8">
    <source>
        <dbReference type="EMBL" id="RAG84074.1"/>
    </source>
</evidence>
<dbReference type="PANTHER" id="PTHR46577:SF1">
    <property type="entry name" value="HTH-TYPE TRANSCRIPTIONAL REGULATORY PROTEIN GABR"/>
    <property type="match status" value="1"/>
</dbReference>
<dbReference type="GO" id="GO:0030170">
    <property type="term" value="F:pyridoxal phosphate binding"/>
    <property type="evidence" value="ECO:0007669"/>
    <property type="project" value="InterPro"/>
</dbReference>
<dbReference type="AlphaFoldDB" id="A0A2X0IGA8"/>
<sequence>MTDDWSTFGVDLHLDLTAGRASGEGVRAALERSLREAIRRGRLAAGSQLPATRALASELGLSRGTVSAAYDQLVAEGYLIARHGSGTRVADVARAERQAKRGAPRPPRHDLRPGTPDVGSFPVAAWLRASRRALGDAPPAAFAYGDTRGRPELRAALADYLGRARGVDAAPGRIVVTAGYVQALTLLARVLPEGAFALEDPGLPFHREAVRFAGREVVPLPVDAEGADPAGLPAGGVAAAVVTPAHQYPTGVTLQPDRRRALVSWARAASAVVVEDDYDGEFRYDRQPVGALQGTAPDSVVYVGTASKTLAPGVRLAWMVLPGRLVEPVMRAKRLTDFQTEALGQLTLAEFLTSREYDRHVRASRARYRRRRDLLLTALEGHSLEGVAAGQHLLLGLPPGAPAESRLLRQAAARGLAFGTLGEHWHDPSATRRSGLVLGYGTPRDGAFPAAVAELSALLGAEIGDGGVD</sequence>
<evidence type="ECO:0000256" key="6">
    <source>
        <dbReference type="SAM" id="MobiDB-lite"/>
    </source>
</evidence>
<dbReference type="PANTHER" id="PTHR46577">
    <property type="entry name" value="HTH-TYPE TRANSCRIPTIONAL REGULATORY PROTEIN GABR"/>
    <property type="match status" value="1"/>
</dbReference>
<organism evidence="8 9">
    <name type="scientific">Streptacidiphilus pinicola</name>
    <dbReference type="NCBI Taxonomy" id="2219663"/>
    <lineage>
        <taxon>Bacteria</taxon>
        <taxon>Bacillati</taxon>
        <taxon>Actinomycetota</taxon>
        <taxon>Actinomycetes</taxon>
        <taxon>Kitasatosporales</taxon>
        <taxon>Streptomycetaceae</taxon>
        <taxon>Streptacidiphilus</taxon>
    </lineage>
</organism>
<dbReference type="InterPro" id="IPR015421">
    <property type="entry name" value="PyrdxlP-dep_Trfase_major"/>
</dbReference>
<accession>A0A2X0IGA8</accession>
<dbReference type="InterPro" id="IPR051446">
    <property type="entry name" value="HTH_trans_reg/aminotransferase"/>
</dbReference>
<keyword evidence="9" id="KW-1185">Reference proteome</keyword>
<comment type="caution">
    <text evidence="8">The sequence shown here is derived from an EMBL/GenBank/DDBJ whole genome shotgun (WGS) entry which is preliminary data.</text>
</comment>
<dbReference type="SUPFAM" id="SSF53383">
    <property type="entry name" value="PLP-dependent transferases"/>
    <property type="match status" value="1"/>
</dbReference>
<keyword evidence="8" id="KW-0808">Transferase</keyword>
<evidence type="ECO:0000256" key="3">
    <source>
        <dbReference type="ARBA" id="ARBA00023015"/>
    </source>
</evidence>
<dbReference type="InterPro" id="IPR004839">
    <property type="entry name" value="Aminotransferase_I/II_large"/>
</dbReference>
<dbReference type="InterPro" id="IPR000524">
    <property type="entry name" value="Tscrpt_reg_HTH_GntR"/>
</dbReference>
<dbReference type="InterPro" id="IPR015424">
    <property type="entry name" value="PyrdxlP-dep_Trfase"/>
</dbReference>
<dbReference type="GO" id="GO:0003700">
    <property type="term" value="F:DNA-binding transcription factor activity"/>
    <property type="evidence" value="ECO:0007669"/>
    <property type="project" value="InterPro"/>
</dbReference>
<keyword evidence="2" id="KW-0663">Pyridoxal phosphate</keyword>
<dbReference type="Proteomes" id="UP000248889">
    <property type="component" value="Unassembled WGS sequence"/>
</dbReference>
<comment type="similarity">
    <text evidence="1">In the C-terminal section; belongs to the class-I pyridoxal-phosphate-dependent aminotransferase family.</text>
</comment>
<keyword evidence="4" id="KW-0238">DNA-binding</keyword>
<reference evidence="8 9" key="1">
    <citation type="submission" date="2018-06" db="EMBL/GenBank/DDBJ databases">
        <title>Streptacidiphilus pinicola sp. nov., isolated from pine grove soil.</title>
        <authorList>
            <person name="Roh S.G."/>
            <person name="Park S."/>
            <person name="Kim M.-K."/>
            <person name="Yun B.-R."/>
            <person name="Park J."/>
            <person name="Kim M.J."/>
            <person name="Kim Y.S."/>
            <person name="Kim S.B."/>
        </authorList>
    </citation>
    <scope>NUCLEOTIDE SEQUENCE [LARGE SCALE GENOMIC DNA]</scope>
    <source>
        <strain evidence="8 9">MMS16-CNU450</strain>
    </source>
</reference>
<evidence type="ECO:0000259" key="7">
    <source>
        <dbReference type="PROSITE" id="PS50949"/>
    </source>
</evidence>
<dbReference type="CDD" id="cd00609">
    <property type="entry name" value="AAT_like"/>
    <property type="match status" value="1"/>
</dbReference>
<dbReference type="Gene3D" id="3.40.640.10">
    <property type="entry name" value="Type I PLP-dependent aspartate aminotransferase-like (Major domain)"/>
    <property type="match status" value="1"/>
</dbReference>
<dbReference type="InterPro" id="IPR036388">
    <property type="entry name" value="WH-like_DNA-bd_sf"/>
</dbReference>
<dbReference type="PRINTS" id="PR00035">
    <property type="entry name" value="HTHGNTR"/>
</dbReference>
<proteinExistence type="inferred from homology"/>
<feature type="domain" description="HTH gntR-type" evidence="7">
    <location>
        <begin position="24"/>
        <end position="92"/>
    </location>
</feature>
<keyword evidence="5" id="KW-0804">Transcription</keyword>